<name>A0ABV3M1V8_9ACTN</name>
<feature type="region of interest" description="Disordered" evidence="1">
    <location>
        <begin position="94"/>
        <end position="121"/>
    </location>
</feature>
<gene>
    <name evidence="3" type="ORF">AB0887_27495</name>
</gene>
<comment type="caution">
    <text evidence="3">The sequence shown here is derived from an EMBL/GenBank/DDBJ whole genome shotgun (WGS) entry which is preliminary data.</text>
</comment>
<accession>A0ABV3M1V8</accession>
<dbReference type="EMBL" id="JBEYRS010000012">
    <property type="protein sequence ID" value="MEW2365682.1"/>
    <property type="molecule type" value="Genomic_DNA"/>
</dbReference>
<evidence type="ECO:0000259" key="2">
    <source>
        <dbReference type="Pfam" id="PF13032"/>
    </source>
</evidence>
<evidence type="ECO:0000313" key="4">
    <source>
        <dbReference type="Proteomes" id="UP001553843"/>
    </source>
</evidence>
<protein>
    <submittedName>
        <fullName evidence="3">RNaseH domain-containing protein</fullName>
    </submittedName>
</protein>
<organism evidence="3 4">
    <name type="scientific">Streptomyces huasconensis</name>
    <dbReference type="NCBI Taxonomy" id="1854574"/>
    <lineage>
        <taxon>Bacteria</taxon>
        <taxon>Bacillati</taxon>
        <taxon>Actinomycetota</taxon>
        <taxon>Actinomycetes</taxon>
        <taxon>Kitasatosporales</taxon>
        <taxon>Streptomycetaceae</taxon>
        <taxon>Streptomyces</taxon>
    </lineage>
</organism>
<sequence>MARPPQNKQGLGGDPGDARLWLLATRLPPPWNPVSIIRMNCAQAEMPRLVAVTEKQKNGNTVPLKTSSDLYYPEARPCGHPWFLFTEPRNYGKKRRGQWKLAGAPTPGRHRRTPTNARRTN</sequence>
<evidence type="ECO:0000256" key="1">
    <source>
        <dbReference type="SAM" id="MobiDB-lite"/>
    </source>
</evidence>
<evidence type="ECO:0000313" key="3">
    <source>
        <dbReference type="EMBL" id="MEW2365682.1"/>
    </source>
</evidence>
<proteinExistence type="predicted"/>
<dbReference type="Proteomes" id="UP001553843">
    <property type="component" value="Unassembled WGS sequence"/>
</dbReference>
<dbReference type="InterPro" id="IPR024996">
    <property type="entry name" value="RNaseH_pPIWI_RE"/>
</dbReference>
<reference evidence="3 4" key="1">
    <citation type="submission" date="2024-06" db="EMBL/GenBank/DDBJ databases">
        <title>The Natural Products Discovery Center: Release of the First 8490 Sequenced Strains for Exploring Actinobacteria Biosynthetic Diversity.</title>
        <authorList>
            <person name="Kalkreuter E."/>
            <person name="Kautsar S.A."/>
            <person name="Yang D."/>
            <person name="Bader C.D."/>
            <person name="Teijaro C.N."/>
            <person name="Fluegel L."/>
            <person name="Davis C.M."/>
            <person name="Simpson J.R."/>
            <person name="Lauterbach L."/>
            <person name="Steele A.D."/>
            <person name="Gui C."/>
            <person name="Meng S."/>
            <person name="Li G."/>
            <person name="Viehrig K."/>
            <person name="Ye F."/>
            <person name="Su P."/>
            <person name="Kiefer A.F."/>
            <person name="Nichols A."/>
            <person name="Cepeda A.J."/>
            <person name="Yan W."/>
            <person name="Fan B."/>
            <person name="Jiang Y."/>
            <person name="Adhikari A."/>
            <person name="Zheng C.-J."/>
            <person name="Schuster L."/>
            <person name="Cowan T.M."/>
            <person name="Smanski M.J."/>
            <person name="Chevrette M.G."/>
            <person name="De Carvalho L.P.S."/>
            <person name="Shen B."/>
        </authorList>
    </citation>
    <scope>NUCLEOTIDE SEQUENCE [LARGE SCALE GENOMIC DNA]</scope>
    <source>
        <strain evidence="3 4">NPDC047833</strain>
    </source>
</reference>
<feature type="domain" description="pPIWI-RE RNaseH" evidence="2">
    <location>
        <begin position="16"/>
        <end position="109"/>
    </location>
</feature>
<keyword evidence="4" id="KW-1185">Reference proteome</keyword>
<dbReference type="Pfam" id="PF13032">
    <property type="entry name" value="RNaseH_pPIWI_RE"/>
    <property type="match status" value="1"/>
</dbReference>